<dbReference type="PANTHER" id="PTHR42852:SF6">
    <property type="entry name" value="THIOL:DISULFIDE INTERCHANGE PROTEIN DSBE"/>
    <property type="match status" value="1"/>
</dbReference>
<comment type="caution">
    <text evidence="7">The sequence shown here is derived from an EMBL/GenBank/DDBJ whole genome shotgun (WGS) entry which is preliminary data.</text>
</comment>
<dbReference type="EMBL" id="JBHTJG010000005">
    <property type="protein sequence ID" value="MFD0947069.1"/>
    <property type="molecule type" value="Genomic_DNA"/>
</dbReference>
<evidence type="ECO:0000256" key="3">
    <source>
        <dbReference type="ARBA" id="ARBA00023157"/>
    </source>
</evidence>
<comment type="subcellular location">
    <subcellularLocation>
        <location evidence="1">Cell envelope</location>
    </subcellularLocation>
</comment>
<proteinExistence type="predicted"/>
<feature type="domain" description="Thioredoxin" evidence="6">
    <location>
        <begin position="26"/>
        <end position="161"/>
    </location>
</feature>
<evidence type="ECO:0000256" key="4">
    <source>
        <dbReference type="ARBA" id="ARBA00023284"/>
    </source>
</evidence>
<sequence length="171" mass="18835">MTRLFSSLFAAAALVLCTSALPAPEPVVGQPAPDFTLTLIGGGKVKLSEMRGKVVILNFWATWCGPCKREIPLLDAYYRKRQDRGLIVYAVATEDSLPPFQLRKLFAQIAYPQARSIRGPYRTLNGVPTNYVIGRDGRLRYADAGAFTLEQMNQLLVPLLNEPVPADVAAR</sequence>
<evidence type="ECO:0000256" key="1">
    <source>
        <dbReference type="ARBA" id="ARBA00004196"/>
    </source>
</evidence>
<keyword evidence="8" id="KW-1185">Reference proteome</keyword>
<dbReference type="InterPro" id="IPR013766">
    <property type="entry name" value="Thioredoxin_domain"/>
</dbReference>
<keyword evidence="5" id="KW-0732">Signal</keyword>
<evidence type="ECO:0000313" key="8">
    <source>
        <dbReference type="Proteomes" id="UP001596977"/>
    </source>
</evidence>
<dbReference type="RefSeq" id="WP_264944596.1">
    <property type="nucleotide sequence ID" value="NZ_JAPDRA010000005.1"/>
</dbReference>
<dbReference type="CDD" id="cd02966">
    <property type="entry name" value="TlpA_like_family"/>
    <property type="match status" value="1"/>
</dbReference>
<name>A0ABW3H7U1_9SPHN</name>
<dbReference type="Gene3D" id="3.40.30.10">
    <property type="entry name" value="Glutaredoxin"/>
    <property type="match status" value="1"/>
</dbReference>
<feature type="signal peptide" evidence="5">
    <location>
        <begin position="1"/>
        <end position="22"/>
    </location>
</feature>
<organism evidence="7 8">
    <name type="scientific">Sphingomonas canadensis</name>
    <dbReference type="NCBI Taxonomy" id="1219257"/>
    <lineage>
        <taxon>Bacteria</taxon>
        <taxon>Pseudomonadati</taxon>
        <taxon>Pseudomonadota</taxon>
        <taxon>Alphaproteobacteria</taxon>
        <taxon>Sphingomonadales</taxon>
        <taxon>Sphingomonadaceae</taxon>
        <taxon>Sphingomonas</taxon>
    </lineage>
</organism>
<evidence type="ECO:0000256" key="5">
    <source>
        <dbReference type="SAM" id="SignalP"/>
    </source>
</evidence>
<dbReference type="InterPro" id="IPR050553">
    <property type="entry name" value="Thioredoxin_ResA/DsbE_sf"/>
</dbReference>
<dbReference type="InterPro" id="IPR036249">
    <property type="entry name" value="Thioredoxin-like_sf"/>
</dbReference>
<dbReference type="InterPro" id="IPR017937">
    <property type="entry name" value="Thioredoxin_CS"/>
</dbReference>
<keyword evidence="2" id="KW-0201">Cytochrome c-type biogenesis</keyword>
<keyword evidence="3" id="KW-1015">Disulfide bond</keyword>
<evidence type="ECO:0000313" key="7">
    <source>
        <dbReference type="EMBL" id="MFD0947069.1"/>
    </source>
</evidence>
<evidence type="ECO:0000259" key="6">
    <source>
        <dbReference type="PROSITE" id="PS51352"/>
    </source>
</evidence>
<accession>A0ABW3H7U1</accession>
<reference evidence="8" key="1">
    <citation type="journal article" date="2019" name="Int. J. Syst. Evol. Microbiol.">
        <title>The Global Catalogue of Microorganisms (GCM) 10K type strain sequencing project: providing services to taxonomists for standard genome sequencing and annotation.</title>
        <authorList>
            <consortium name="The Broad Institute Genomics Platform"/>
            <consortium name="The Broad Institute Genome Sequencing Center for Infectious Disease"/>
            <person name="Wu L."/>
            <person name="Ma J."/>
        </authorList>
    </citation>
    <scope>NUCLEOTIDE SEQUENCE [LARGE SCALE GENOMIC DNA]</scope>
    <source>
        <strain evidence="8">CCUG 62982</strain>
    </source>
</reference>
<dbReference type="Pfam" id="PF00578">
    <property type="entry name" value="AhpC-TSA"/>
    <property type="match status" value="1"/>
</dbReference>
<dbReference type="InterPro" id="IPR000866">
    <property type="entry name" value="AhpC/TSA"/>
</dbReference>
<dbReference type="PANTHER" id="PTHR42852">
    <property type="entry name" value="THIOL:DISULFIDE INTERCHANGE PROTEIN DSBE"/>
    <property type="match status" value="1"/>
</dbReference>
<evidence type="ECO:0000256" key="2">
    <source>
        <dbReference type="ARBA" id="ARBA00022748"/>
    </source>
</evidence>
<dbReference type="PROSITE" id="PS51352">
    <property type="entry name" value="THIOREDOXIN_2"/>
    <property type="match status" value="1"/>
</dbReference>
<keyword evidence="4" id="KW-0676">Redox-active center</keyword>
<dbReference type="SUPFAM" id="SSF52833">
    <property type="entry name" value="Thioredoxin-like"/>
    <property type="match status" value="1"/>
</dbReference>
<gene>
    <name evidence="7" type="ORF">ACFQ1E_12030</name>
</gene>
<protein>
    <submittedName>
        <fullName evidence="7">TlpA family protein disulfide reductase</fullName>
    </submittedName>
</protein>
<dbReference type="Proteomes" id="UP001596977">
    <property type="component" value="Unassembled WGS sequence"/>
</dbReference>
<feature type="chain" id="PRO_5047462247" evidence="5">
    <location>
        <begin position="23"/>
        <end position="171"/>
    </location>
</feature>
<dbReference type="PROSITE" id="PS00194">
    <property type="entry name" value="THIOREDOXIN_1"/>
    <property type="match status" value="1"/>
</dbReference>